<accession>A0A212QZ04</accession>
<feature type="transmembrane region" description="Helical" evidence="1">
    <location>
        <begin position="12"/>
        <end position="38"/>
    </location>
</feature>
<protein>
    <recommendedName>
        <fullName evidence="2">DUF6460 domain-containing protein</fullName>
    </recommendedName>
</protein>
<feature type="transmembrane region" description="Helical" evidence="1">
    <location>
        <begin position="58"/>
        <end position="76"/>
    </location>
</feature>
<dbReference type="OrthoDB" id="8480887at2"/>
<keyword evidence="4" id="KW-1185">Reference proteome</keyword>
<reference evidence="3 4" key="1">
    <citation type="submission" date="2017-06" db="EMBL/GenBank/DDBJ databases">
        <authorList>
            <person name="Kim H.J."/>
            <person name="Triplett B.A."/>
        </authorList>
    </citation>
    <scope>NUCLEOTIDE SEQUENCE [LARGE SCALE GENOMIC DNA]</scope>
    <source>
        <strain evidence="3 4">B29T1</strain>
    </source>
</reference>
<gene>
    <name evidence="3" type="ORF">SAMN07250955_104174</name>
</gene>
<keyword evidence="1" id="KW-0812">Transmembrane</keyword>
<dbReference type="AlphaFoldDB" id="A0A212QZ04"/>
<dbReference type="EMBL" id="FYEH01000004">
    <property type="protein sequence ID" value="SNB64974.1"/>
    <property type="molecule type" value="Genomic_DNA"/>
</dbReference>
<feature type="domain" description="DUF6460" evidence="2">
    <location>
        <begin position="54"/>
        <end position="78"/>
    </location>
</feature>
<proteinExistence type="predicted"/>
<dbReference type="InterPro" id="IPR045594">
    <property type="entry name" value="DUF6460"/>
</dbReference>
<evidence type="ECO:0000313" key="4">
    <source>
        <dbReference type="Proteomes" id="UP000197065"/>
    </source>
</evidence>
<dbReference type="Proteomes" id="UP000197065">
    <property type="component" value="Unassembled WGS sequence"/>
</dbReference>
<sequence length="81" mass="9094">MPQITFRTVIKLLIWSLIVGAILSWLNVSPLGIVNAFIASIRDVARDFQVHAWNFGSYILLGAVIVVPLWALSYIVRATKR</sequence>
<name>A0A212QZ04_9PROT</name>
<evidence type="ECO:0000313" key="3">
    <source>
        <dbReference type="EMBL" id="SNB64974.1"/>
    </source>
</evidence>
<dbReference type="Pfam" id="PF20061">
    <property type="entry name" value="DUF6460"/>
    <property type="match status" value="1"/>
</dbReference>
<dbReference type="RefSeq" id="WP_088560952.1">
    <property type="nucleotide sequence ID" value="NZ_FYEH01000004.1"/>
</dbReference>
<organism evidence="3 4">
    <name type="scientific">Arboricoccus pini</name>
    <dbReference type="NCBI Taxonomy" id="1963835"/>
    <lineage>
        <taxon>Bacteria</taxon>
        <taxon>Pseudomonadati</taxon>
        <taxon>Pseudomonadota</taxon>
        <taxon>Alphaproteobacteria</taxon>
        <taxon>Geminicoccales</taxon>
        <taxon>Geminicoccaceae</taxon>
        <taxon>Arboricoccus</taxon>
    </lineage>
</organism>
<keyword evidence="1" id="KW-0472">Membrane</keyword>
<evidence type="ECO:0000259" key="2">
    <source>
        <dbReference type="Pfam" id="PF20061"/>
    </source>
</evidence>
<keyword evidence="1" id="KW-1133">Transmembrane helix</keyword>
<evidence type="ECO:0000256" key="1">
    <source>
        <dbReference type="SAM" id="Phobius"/>
    </source>
</evidence>